<keyword evidence="9" id="KW-0067">ATP-binding</keyword>
<evidence type="ECO:0000256" key="3">
    <source>
        <dbReference type="ARBA" id="ARBA00012438"/>
    </source>
</evidence>
<dbReference type="GO" id="GO:0007165">
    <property type="term" value="P:signal transduction"/>
    <property type="evidence" value="ECO:0007669"/>
    <property type="project" value="UniProtKB-ARBA"/>
</dbReference>
<keyword evidence="10 12" id="KW-1133">Transmembrane helix</keyword>
<evidence type="ECO:0000256" key="4">
    <source>
        <dbReference type="ARBA" id="ARBA00022553"/>
    </source>
</evidence>
<evidence type="ECO:0000256" key="6">
    <source>
        <dbReference type="ARBA" id="ARBA00022692"/>
    </source>
</evidence>
<dbReference type="EMBL" id="FXBL01000004">
    <property type="protein sequence ID" value="SMH57104.1"/>
    <property type="molecule type" value="Genomic_DNA"/>
</dbReference>
<feature type="transmembrane region" description="Helical" evidence="12">
    <location>
        <begin position="304"/>
        <end position="324"/>
    </location>
</feature>
<sequence length="538" mass="58630">MERVKRLFPVVVFVSVATASLAMAGYAYVAATDAARIKFESTADDAVNRIETRLELHLSMLRATLALFKTGNGMVSRDALRSFVAALDIKDRYAGIRGLGYARLLRKGGEKAAEDDLARNYGGEIRVWPPEGGSQRTPITLLEPLDESNRGALGYDMMSEPTRRAAMMRAMEMGEPRATGLVPLVRDAGSMSQPGFLIYLPLVLGASDDAPVAQRMAATAGFVYAPFRAADLFGAALSRAPLLPLAIEVYDGEPKPETLIFRSQTPPDRSMGRFGTSRQVQVAGRTWLLRFEPTSNFAWPASRMAAIALGLFGLALATALAYVVRSGEKAYEAVRALNEAGEKALQEKDLLLQEMKHRIKNSLARVLAIARQTASGAKTVEDFSASFSARLQAMSASQDMLTRSRWQKADLRELLLTEVEQVLGNGMDADRLTGPQVEIDEATTQALGLTFHELATNALKYGAAGTGKGTVAVTWSLTRGGLRLFWRERGGGKVEPPERKGFGTRLIDANIVRELGGSVERRYPEDGIDIEIFIPLKR</sequence>
<dbReference type="SMART" id="SM00911">
    <property type="entry name" value="HWE_HK"/>
    <property type="match status" value="1"/>
</dbReference>
<comment type="subcellular location">
    <subcellularLocation>
        <location evidence="2">Membrane</location>
    </subcellularLocation>
</comment>
<protein>
    <recommendedName>
        <fullName evidence="3">histidine kinase</fullName>
        <ecNumber evidence="3">2.7.13.3</ecNumber>
    </recommendedName>
</protein>
<evidence type="ECO:0000256" key="1">
    <source>
        <dbReference type="ARBA" id="ARBA00000085"/>
    </source>
</evidence>
<evidence type="ECO:0000256" key="10">
    <source>
        <dbReference type="ARBA" id="ARBA00022989"/>
    </source>
</evidence>
<dbReference type="PROSITE" id="PS50839">
    <property type="entry name" value="CHASE"/>
    <property type="match status" value="1"/>
</dbReference>
<dbReference type="Proteomes" id="UP000193083">
    <property type="component" value="Unassembled WGS sequence"/>
</dbReference>
<accession>A0A1X7PZK1</accession>
<evidence type="ECO:0000256" key="12">
    <source>
        <dbReference type="SAM" id="Phobius"/>
    </source>
</evidence>
<keyword evidence="5" id="KW-0808">Transferase</keyword>
<dbReference type="GO" id="GO:0005524">
    <property type="term" value="F:ATP binding"/>
    <property type="evidence" value="ECO:0007669"/>
    <property type="project" value="UniProtKB-KW"/>
</dbReference>
<keyword evidence="11 12" id="KW-0472">Membrane</keyword>
<evidence type="ECO:0000256" key="5">
    <source>
        <dbReference type="ARBA" id="ARBA00022679"/>
    </source>
</evidence>
<dbReference type="InterPro" id="IPR011102">
    <property type="entry name" value="Sig_transdc_His_kinase_HWE"/>
</dbReference>
<evidence type="ECO:0000256" key="2">
    <source>
        <dbReference type="ARBA" id="ARBA00004370"/>
    </source>
</evidence>
<evidence type="ECO:0000259" key="13">
    <source>
        <dbReference type="PROSITE" id="PS50839"/>
    </source>
</evidence>
<comment type="catalytic activity">
    <reaction evidence="1">
        <text>ATP + protein L-histidine = ADP + protein N-phospho-L-histidine.</text>
        <dbReference type="EC" id="2.7.13.3"/>
    </reaction>
</comment>
<dbReference type="SMART" id="SM01079">
    <property type="entry name" value="CHASE"/>
    <property type="match status" value="1"/>
</dbReference>
<dbReference type="GO" id="GO:0016020">
    <property type="term" value="C:membrane"/>
    <property type="evidence" value="ECO:0007669"/>
    <property type="project" value="UniProtKB-SubCell"/>
</dbReference>
<reference evidence="14 15" key="1">
    <citation type="submission" date="2017-04" db="EMBL/GenBank/DDBJ databases">
        <authorList>
            <person name="Afonso C.L."/>
            <person name="Miller P.J."/>
            <person name="Scott M.A."/>
            <person name="Spackman E."/>
            <person name="Goraichik I."/>
            <person name="Dimitrov K.M."/>
            <person name="Suarez D.L."/>
            <person name="Swayne D.E."/>
        </authorList>
    </citation>
    <scope>NUCLEOTIDE SEQUENCE [LARGE SCALE GENOMIC DNA]</scope>
    <source>
        <strain evidence="14 15">B5P</strain>
    </source>
</reference>
<dbReference type="AlphaFoldDB" id="A0A1X7PZK1"/>
<dbReference type="InterPro" id="IPR006189">
    <property type="entry name" value="CHASE_dom"/>
</dbReference>
<name>A0A1X7PZK1_9HYPH</name>
<evidence type="ECO:0000256" key="7">
    <source>
        <dbReference type="ARBA" id="ARBA00022741"/>
    </source>
</evidence>
<evidence type="ECO:0000313" key="15">
    <source>
        <dbReference type="Proteomes" id="UP000193083"/>
    </source>
</evidence>
<keyword evidence="15" id="KW-1185">Reference proteome</keyword>
<keyword evidence="6 12" id="KW-0812">Transmembrane</keyword>
<dbReference type="Pfam" id="PF07536">
    <property type="entry name" value="HWE_HK"/>
    <property type="match status" value="1"/>
</dbReference>
<dbReference type="GO" id="GO:0004673">
    <property type="term" value="F:protein histidine kinase activity"/>
    <property type="evidence" value="ECO:0007669"/>
    <property type="project" value="UniProtKB-EC"/>
</dbReference>
<proteinExistence type="predicted"/>
<evidence type="ECO:0000256" key="9">
    <source>
        <dbReference type="ARBA" id="ARBA00022840"/>
    </source>
</evidence>
<dbReference type="Gene3D" id="3.30.450.350">
    <property type="entry name" value="CHASE domain"/>
    <property type="match status" value="1"/>
</dbReference>
<feature type="transmembrane region" description="Helical" evidence="12">
    <location>
        <begin position="7"/>
        <end position="29"/>
    </location>
</feature>
<dbReference type="PANTHER" id="PTHR41523:SF8">
    <property type="entry name" value="ETHYLENE RESPONSE SENSOR PROTEIN"/>
    <property type="match status" value="1"/>
</dbReference>
<evidence type="ECO:0000256" key="8">
    <source>
        <dbReference type="ARBA" id="ARBA00022777"/>
    </source>
</evidence>
<gene>
    <name evidence="14" type="ORF">SAMN02982922_5687</name>
</gene>
<dbReference type="Gene3D" id="3.30.565.10">
    <property type="entry name" value="Histidine kinase-like ATPase, C-terminal domain"/>
    <property type="match status" value="1"/>
</dbReference>
<organism evidence="14 15">
    <name type="scientific">Mesorhizobium australicum</name>
    <dbReference type="NCBI Taxonomy" id="536018"/>
    <lineage>
        <taxon>Bacteria</taxon>
        <taxon>Pseudomonadati</taxon>
        <taxon>Pseudomonadota</taxon>
        <taxon>Alphaproteobacteria</taxon>
        <taxon>Hyphomicrobiales</taxon>
        <taxon>Phyllobacteriaceae</taxon>
        <taxon>Mesorhizobium</taxon>
    </lineage>
</organism>
<keyword evidence="4" id="KW-0597">Phosphoprotein</keyword>
<dbReference type="EC" id="2.7.13.3" evidence="3"/>
<evidence type="ECO:0000313" key="14">
    <source>
        <dbReference type="EMBL" id="SMH57104.1"/>
    </source>
</evidence>
<keyword evidence="7" id="KW-0547">Nucleotide-binding</keyword>
<keyword evidence="8" id="KW-0418">Kinase</keyword>
<dbReference type="InterPro" id="IPR042240">
    <property type="entry name" value="CHASE_sf"/>
</dbReference>
<dbReference type="Pfam" id="PF03924">
    <property type="entry name" value="CHASE"/>
    <property type="match status" value="1"/>
</dbReference>
<feature type="domain" description="CHASE" evidence="13">
    <location>
        <begin position="129"/>
        <end position="290"/>
    </location>
</feature>
<dbReference type="PANTHER" id="PTHR41523">
    <property type="entry name" value="TWO-COMPONENT SYSTEM SENSOR PROTEIN"/>
    <property type="match status" value="1"/>
</dbReference>
<evidence type="ECO:0000256" key="11">
    <source>
        <dbReference type="ARBA" id="ARBA00023136"/>
    </source>
</evidence>
<dbReference type="SUPFAM" id="SSF55874">
    <property type="entry name" value="ATPase domain of HSP90 chaperone/DNA topoisomerase II/histidine kinase"/>
    <property type="match status" value="1"/>
</dbReference>
<dbReference type="InterPro" id="IPR036890">
    <property type="entry name" value="HATPase_C_sf"/>
</dbReference>